<evidence type="ECO:0000256" key="1">
    <source>
        <dbReference type="SAM" id="MobiDB-lite"/>
    </source>
</evidence>
<protein>
    <submittedName>
        <fullName evidence="2">Uncharacterized protein</fullName>
    </submittedName>
</protein>
<keyword evidence="3" id="KW-1185">Reference proteome</keyword>
<dbReference type="EMBL" id="BGZK01001361">
    <property type="protein sequence ID" value="GBP78202.1"/>
    <property type="molecule type" value="Genomic_DNA"/>
</dbReference>
<organism evidence="2 3">
    <name type="scientific">Eumeta variegata</name>
    <name type="common">Bagworm moth</name>
    <name type="synonym">Eumeta japonica</name>
    <dbReference type="NCBI Taxonomy" id="151549"/>
    <lineage>
        <taxon>Eukaryota</taxon>
        <taxon>Metazoa</taxon>
        <taxon>Ecdysozoa</taxon>
        <taxon>Arthropoda</taxon>
        <taxon>Hexapoda</taxon>
        <taxon>Insecta</taxon>
        <taxon>Pterygota</taxon>
        <taxon>Neoptera</taxon>
        <taxon>Endopterygota</taxon>
        <taxon>Lepidoptera</taxon>
        <taxon>Glossata</taxon>
        <taxon>Ditrysia</taxon>
        <taxon>Tineoidea</taxon>
        <taxon>Psychidae</taxon>
        <taxon>Oiketicinae</taxon>
        <taxon>Eumeta</taxon>
    </lineage>
</organism>
<reference evidence="2 3" key="1">
    <citation type="journal article" date="2019" name="Commun. Biol.">
        <title>The bagworm genome reveals a unique fibroin gene that provides high tensile strength.</title>
        <authorList>
            <person name="Kono N."/>
            <person name="Nakamura H."/>
            <person name="Ohtoshi R."/>
            <person name="Tomita M."/>
            <person name="Numata K."/>
            <person name="Arakawa K."/>
        </authorList>
    </citation>
    <scope>NUCLEOTIDE SEQUENCE [LARGE SCALE GENOMIC DNA]</scope>
</reference>
<gene>
    <name evidence="2" type="ORF">EVAR_53987_1</name>
</gene>
<evidence type="ECO:0000313" key="2">
    <source>
        <dbReference type="EMBL" id="GBP78202.1"/>
    </source>
</evidence>
<feature type="region of interest" description="Disordered" evidence="1">
    <location>
        <begin position="54"/>
        <end position="80"/>
    </location>
</feature>
<proteinExistence type="predicted"/>
<comment type="caution">
    <text evidence="2">The sequence shown here is derived from an EMBL/GenBank/DDBJ whole genome shotgun (WGS) entry which is preliminary data.</text>
</comment>
<sequence length="80" mass="9234">MRIGRRAVRRRGERGVAFSRRRGRGELRPCQSINMISAGLSCRPGRYANRITRQHESAATPDRFLNRQSDNDFGLDSERM</sequence>
<name>A0A4C1YTI1_EUMVA</name>
<dbReference type="AlphaFoldDB" id="A0A4C1YTI1"/>
<dbReference type="Proteomes" id="UP000299102">
    <property type="component" value="Unassembled WGS sequence"/>
</dbReference>
<accession>A0A4C1YTI1</accession>
<evidence type="ECO:0000313" key="3">
    <source>
        <dbReference type="Proteomes" id="UP000299102"/>
    </source>
</evidence>